<proteinExistence type="predicted"/>
<protein>
    <submittedName>
        <fullName evidence="2">Uncharacterized protein</fullName>
    </submittedName>
</protein>
<dbReference type="Proteomes" id="UP001239213">
    <property type="component" value="Unassembled WGS sequence"/>
</dbReference>
<keyword evidence="3" id="KW-1185">Reference proteome</keyword>
<evidence type="ECO:0000313" key="3">
    <source>
        <dbReference type="Proteomes" id="UP001239213"/>
    </source>
</evidence>
<feature type="compositionally biased region" description="Polar residues" evidence="1">
    <location>
        <begin position="60"/>
        <end position="69"/>
    </location>
</feature>
<evidence type="ECO:0000313" key="2">
    <source>
        <dbReference type="EMBL" id="KAK1493734.1"/>
    </source>
</evidence>
<reference evidence="2" key="1">
    <citation type="submission" date="2016-11" db="EMBL/GenBank/DDBJ databases">
        <title>The genome sequence of Colletotrichum cuscutae.</title>
        <authorList>
            <person name="Baroncelli R."/>
        </authorList>
    </citation>
    <scope>NUCLEOTIDE SEQUENCE</scope>
    <source>
        <strain evidence="2">IMI 304802</strain>
    </source>
</reference>
<feature type="compositionally biased region" description="Basic and acidic residues" evidence="1">
    <location>
        <begin position="137"/>
        <end position="146"/>
    </location>
</feature>
<feature type="region of interest" description="Disordered" evidence="1">
    <location>
        <begin position="55"/>
        <end position="160"/>
    </location>
</feature>
<dbReference type="AlphaFoldDB" id="A0AAI9YAW2"/>
<comment type="caution">
    <text evidence="2">The sequence shown here is derived from an EMBL/GenBank/DDBJ whole genome shotgun (WGS) entry which is preliminary data.</text>
</comment>
<organism evidence="2 3">
    <name type="scientific">Colletotrichum cuscutae</name>
    <dbReference type="NCBI Taxonomy" id="1209917"/>
    <lineage>
        <taxon>Eukaryota</taxon>
        <taxon>Fungi</taxon>
        <taxon>Dikarya</taxon>
        <taxon>Ascomycota</taxon>
        <taxon>Pezizomycotina</taxon>
        <taxon>Sordariomycetes</taxon>
        <taxon>Hypocreomycetidae</taxon>
        <taxon>Glomerellales</taxon>
        <taxon>Glomerellaceae</taxon>
        <taxon>Colletotrichum</taxon>
        <taxon>Colletotrichum acutatum species complex</taxon>
    </lineage>
</organism>
<feature type="compositionally biased region" description="Low complexity" evidence="1">
    <location>
        <begin position="114"/>
        <end position="123"/>
    </location>
</feature>
<feature type="region of interest" description="Disordered" evidence="1">
    <location>
        <begin position="175"/>
        <end position="215"/>
    </location>
</feature>
<sequence>MTPIANSLKKLPSSTRTLLKMAQYCLHHEPPCVISPIHGGCTDISSRRIDQDRNIRGHSSGYTVEQLSPDTAGRDIDADSLTRYYSNPFRSNKHRSRDLGEIDEHQHWRRPRLQLRQSSSTLSMESKETTSRGPQRQLEHRERGPDTIEESTASGKLTRRSAQALETYGMFVANEGGYSRKGKGKIPSYQQEENPKVHRKRSGKSGSPMVRSPSNLRHEILLISFNEDEGKQSRPGNLNAYVEDAVDSDAKSRII</sequence>
<gene>
    <name evidence="2" type="ORF">CCUS01_03035</name>
</gene>
<dbReference type="EMBL" id="MPDP01000024">
    <property type="protein sequence ID" value="KAK1493734.1"/>
    <property type="molecule type" value="Genomic_DNA"/>
</dbReference>
<name>A0AAI9YAW2_9PEZI</name>
<feature type="compositionally biased region" description="Basic and acidic residues" evidence="1">
    <location>
        <begin position="97"/>
        <end position="106"/>
    </location>
</feature>
<accession>A0AAI9YAW2</accession>
<evidence type="ECO:0000256" key="1">
    <source>
        <dbReference type="SAM" id="MobiDB-lite"/>
    </source>
</evidence>